<proteinExistence type="predicted"/>
<dbReference type="AlphaFoldDB" id="A0A6A6H9S5"/>
<evidence type="ECO:0000256" key="1">
    <source>
        <dbReference type="ARBA" id="ARBA00004123"/>
    </source>
</evidence>
<dbReference type="GO" id="GO:0005634">
    <property type="term" value="C:nucleus"/>
    <property type="evidence" value="ECO:0007669"/>
    <property type="project" value="UniProtKB-SubCell"/>
</dbReference>
<dbReference type="PROSITE" id="PS50048">
    <property type="entry name" value="ZN2_CY6_FUNGAL_2"/>
    <property type="match status" value="1"/>
</dbReference>
<dbReference type="SUPFAM" id="SSF57701">
    <property type="entry name" value="Zn2/Cys6 DNA-binding domain"/>
    <property type="match status" value="1"/>
</dbReference>
<name>A0A6A6H9S5_VIRVR</name>
<dbReference type="InterPro" id="IPR001138">
    <property type="entry name" value="Zn2Cys6_DnaBD"/>
</dbReference>
<sequence>MVGLDTPLLRVSRPVAACSRCRSAKVKCDGKLPACSACERAGKADECSSTSDEFAKGKERNYVATLEMRIEKLEAQIKAIREEKDRRKSSSVMAEVDGMAPSRRASENPKMAQREERMAQRKEASNIDELVADFGLLAVNSTARDYYGFTAPVSYCRLILSACTKEALPTNPKKELPPRYRAQFLIQHFLTNVFVLHPVFEETSFYTAVDAVYNPQPSSASPFDYWGVYMVLAISSASRSAERGDAEYQDAVGYVTAALEYAEYVIRPGSIASVQSMLLLVLYSLLDPHHYDSWTIVGAVSRVLVDLGLHQQVPKGAPRLSHPKRMTRKRIFWCLYALDRSTSLAQARAFSFSDDSCNIGPVRANSHIDQRDALVLFMQPITPAIALFELRKIQSKFYTELFQSGQTPWPESHTQIWPALKALRRWWNDLPSSLHHVCKDYLELEMLYTSVYVLGPSPRVPQTSALAQTLIFEYATGYAHKMFRLLYAARNGDPPRAAPLSFHDAMKAYMTGRQLLDILRLNEENVLFGDVAEAALSPPSSTTFPTALSPPSSTNLPPLTPAPLSAQEPYFTGAEAGGPPNAGRAISCISMFDDILGWLGIRWGSVNWQTQFQRDAKPVLDRLHSWTAGPFRSPMTAPPTGSNVHTASLYPVPYAPPPPQPSFSASQGQEGYSTWS</sequence>
<keyword evidence="4" id="KW-0805">Transcription regulation</keyword>
<dbReference type="PANTHER" id="PTHR47782:SF2">
    <property type="entry name" value="TRANSCRIPTION FACTOR, PUTATIVE (AFU_ORTHOLOGUE AFUA_4G12570)-RELATED"/>
    <property type="match status" value="1"/>
</dbReference>
<feature type="region of interest" description="Disordered" evidence="8">
    <location>
        <begin position="648"/>
        <end position="676"/>
    </location>
</feature>
<keyword evidence="6" id="KW-0804">Transcription</keyword>
<keyword evidence="7" id="KW-0539">Nucleus</keyword>
<dbReference type="InterPro" id="IPR052202">
    <property type="entry name" value="Yeast_MetPath_Reg"/>
</dbReference>
<keyword evidence="5" id="KW-0238">DNA-binding</keyword>
<dbReference type="Gene3D" id="4.10.240.10">
    <property type="entry name" value="Zn(2)-C6 fungal-type DNA-binding domain"/>
    <property type="match status" value="1"/>
</dbReference>
<dbReference type="CDD" id="cd00067">
    <property type="entry name" value="GAL4"/>
    <property type="match status" value="1"/>
</dbReference>
<keyword evidence="2" id="KW-0479">Metal-binding</keyword>
<evidence type="ECO:0000256" key="2">
    <source>
        <dbReference type="ARBA" id="ARBA00022723"/>
    </source>
</evidence>
<dbReference type="SMART" id="SM00066">
    <property type="entry name" value="GAL4"/>
    <property type="match status" value="1"/>
</dbReference>
<evidence type="ECO:0000256" key="6">
    <source>
        <dbReference type="ARBA" id="ARBA00023163"/>
    </source>
</evidence>
<dbReference type="InterPro" id="IPR007219">
    <property type="entry name" value="XnlR_reg_dom"/>
</dbReference>
<dbReference type="Proteomes" id="UP000800092">
    <property type="component" value="Unassembled WGS sequence"/>
</dbReference>
<comment type="subcellular location">
    <subcellularLocation>
        <location evidence="1">Nucleus</location>
    </subcellularLocation>
</comment>
<dbReference type="GO" id="GO:0043565">
    <property type="term" value="F:sequence-specific DNA binding"/>
    <property type="evidence" value="ECO:0007669"/>
    <property type="project" value="TreeGrafter"/>
</dbReference>
<keyword evidence="11" id="KW-1185">Reference proteome</keyword>
<dbReference type="EMBL" id="ML991797">
    <property type="protein sequence ID" value="KAF2234581.1"/>
    <property type="molecule type" value="Genomic_DNA"/>
</dbReference>
<evidence type="ECO:0000313" key="11">
    <source>
        <dbReference type="Proteomes" id="UP000800092"/>
    </source>
</evidence>
<gene>
    <name evidence="10" type="ORF">EV356DRAFT_446268</name>
</gene>
<organism evidence="10 11">
    <name type="scientific">Viridothelium virens</name>
    <name type="common">Speckled blister lichen</name>
    <name type="synonym">Trypethelium virens</name>
    <dbReference type="NCBI Taxonomy" id="1048519"/>
    <lineage>
        <taxon>Eukaryota</taxon>
        <taxon>Fungi</taxon>
        <taxon>Dikarya</taxon>
        <taxon>Ascomycota</taxon>
        <taxon>Pezizomycotina</taxon>
        <taxon>Dothideomycetes</taxon>
        <taxon>Dothideomycetes incertae sedis</taxon>
        <taxon>Trypetheliales</taxon>
        <taxon>Trypetheliaceae</taxon>
        <taxon>Viridothelium</taxon>
    </lineage>
</organism>
<dbReference type="GO" id="GO:0008270">
    <property type="term" value="F:zinc ion binding"/>
    <property type="evidence" value="ECO:0007669"/>
    <property type="project" value="InterPro"/>
</dbReference>
<dbReference type="OrthoDB" id="5319458at2759"/>
<dbReference type="PROSITE" id="PS00463">
    <property type="entry name" value="ZN2_CY6_FUNGAL_1"/>
    <property type="match status" value="1"/>
</dbReference>
<dbReference type="GO" id="GO:0006351">
    <property type="term" value="P:DNA-templated transcription"/>
    <property type="evidence" value="ECO:0007669"/>
    <property type="project" value="InterPro"/>
</dbReference>
<evidence type="ECO:0000256" key="8">
    <source>
        <dbReference type="SAM" id="MobiDB-lite"/>
    </source>
</evidence>
<dbReference type="Pfam" id="PF04082">
    <property type="entry name" value="Fungal_trans"/>
    <property type="match status" value="1"/>
</dbReference>
<evidence type="ECO:0000256" key="5">
    <source>
        <dbReference type="ARBA" id="ARBA00023125"/>
    </source>
</evidence>
<dbReference type="Pfam" id="PF00172">
    <property type="entry name" value="Zn_clus"/>
    <property type="match status" value="1"/>
</dbReference>
<evidence type="ECO:0000256" key="7">
    <source>
        <dbReference type="ARBA" id="ARBA00023242"/>
    </source>
</evidence>
<dbReference type="GO" id="GO:0045944">
    <property type="term" value="P:positive regulation of transcription by RNA polymerase II"/>
    <property type="evidence" value="ECO:0007669"/>
    <property type="project" value="TreeGrafter"/>
</dbReference>
<evidence type="ECO:0000313" key="10">
    <source>
        <dbReference type="EMBL" id="KAF2234581.1"/>
    </source>
</evidence>
<dbReference type="CDD" id="cd12148">
    <property type="entry name" value="fungal_TF_MHR"/>
    <property type="match status" value="1"/>
</dbReference>
<reference evidence="10" key="1">
    <citation type="journal article" date="2020" name="Stud. Mycol.">
        <title>101 Dothideomycetes genomes: a test case for predicting lifestyles and emergence of pathogens.</title>
        <authorList>
            <person name="Haridas S."/>
            <person name="Albert R."/>
            <person name="Binder M."/>
            <person name="Bloem J."/>
            <person name="Labutti K."/>
            <person name="Salamov A."/>
            <person name="Andreopoulos B."/>
            <person name="Baker S."/>
            <person name="Barry K."/>
            <person name="Bills G."/>
            <person name="Bluhm B."/>
            <person name="Cannon C."/>
            <person name="Castanera R."/>
            <person name="Culley D."/>
            <person name="Daum C."/>
            <person name="Ezra D."/>
            <person name="Gonzalez J."/>
            <person name="Henrissat B."/>
            <person name="Kuo A."/>
            <person name="Liang C."/>
            <person name="Lipzen A."/>
            <person name="Lutzoni F."/>
            <person name="Magnuson J."/>
            <person name="Mondo S."/>
            <person name="Nolan M."/>
            <person name="Ohm R."/>
            <person name="Pangilinan J."/>
            <person name="Park H.-J."/>
            <person name="Ramirez L."/>
            <person name="Alfaro M."/>
            <person name="Sun H."/>
            <person name="Tritt A."/>
            <person name="Yoshinaga Y."/>
            <person name="Zwiers L.-H."/>
            <person name="Turgeon B."/>
            <person name="Goodwin S."/>
            <person name="Spatafora J."/>
            <person name="Crous P."/>
            <person name="Grigoriev I."/>
        </authorList>
    </citation>
    <scope>NUCLEOTIDE SEQUENCE</scope>
    <source>
        <strain evidence="10">Tuck. ex Michener</strain>
    </source>
</reference>
<dbReference type="SMART" id="SM00906">
    <property type="entry name" value="Fungal_trans"/>
    <property type="match status" value="1"/>
</dbReference>
<protein>
    <recommendedName>
        <fullName evidence="9">Zn(2)-C6 fungal-type domain-containing protein</fullName>
    </recommendedName>
</protein>
<evidence type="ECO:0000256" key="3">
    <source>
        <dbReference type="ARBA" id="ARBA00022833"/>
    </source>
</evidence>
<dbReference type="InterPro" id="IPR036864">
    <property type="entry name" value="Zn2-C6_fun-type_DNA-bd_sf"/>
</dbReference>
<dbReference type="PANTHER" id="PTHR47782">
    <property type="entry name" value="ZN(II)2CYS6 TRANSCRIPTION FACTOR (EUROFUNG)-RELATED"/>
    <property type="match status" value="1"/>
</dbReference>
<feature type="compositionally biased region" description="Polar residues" evidence="8">
    <location>
        <begin position="662"/>
        <end position="676"/>
    </location>
</feature>
<keyword evidence="3" id="KW-0862">Zinc</keyword>
<evidence type="ECO:0000256" key="4">
    <source>
        <dbReference type="ARBA" id="ARBA00023015"/>
    </source>
</evidence>
<feature type="domain" description="Zn(2)-C6 fungal-type" evidence="9">
    <location>
        <begin position="17"/>
        <end position="49"/>
    </location>
</feature>
<evidence type="ECO:0000259" key="9">
    <source>
        <dbReference type="PROSITE" id="PS50048"/>
    </source>
</evidence>
<accession>A0A6A6H9S5</accession>
<dbReference type="GO" id="GO:0000981">
    <property type="term" value="F:DNA-binding transcription factor activity, RNA polymerase II-specific"/>
    <property type="evidence" value="ECO:0007669"/>
    <property type="project" value="InterPro"/>
</dbReference>
<feature type="region of interest" description="Disordered" evidence="8">
    <location>
        <begin position="82"/>
        <end position="111"/>
    </location>
</feature>